<name>A5BLT3_VITVI</name>
<dbReference type="EMBL" id="AM463896">
    <property type="protein sequence ID" value="CAN81272.1"/>
    <property type="molecule type" value="Genomic_DNA"/>
</dbReference>
<evidence type="ECO:0000256" key="1">
    <source>
        <dbReference type="SAM" id="MobiDB-lite"/>
    </source>
</evidence>
<sequence length="123" mass="14275">MRPGIIALIFQELSEKMRLCCSETTALLRRPHPRQPRQPPETSSRSAPSRIHLMNYVQTSDYRRATGSETAKKDGGEKQGEMKKNRRPKRSTSKMSNGRTTLEYEQECAQRGLPYVDYEMNRR</sequence>
<dbReference type="AlphaFoldDB" id="A5BLT3"/>
<reference evidence="2" key="1">
    <citation type="journal article" date="2007" name="PLoS ONE">
        <title>The first genome sequence of an elite grapevine cultivar (Pinot noir Vitis vinifera L.): coping with a highly heterozygous genome.</title>
        <authorList>
            <person name="Velasco R."/>
            <person name="Zharkikh A."/>
            <person name="Troggio M."/>
            <person name="Cartwright D.A."/>
            <person name="Cestaro A."/>
            <person name="Pruss D."/>
            <person name="Pindo M."/>
            <person name="FitzGerald L.M."/>
            <person name="Vezzulli S."/>
            <person name="Reid J."/>
            <person name="Malacarne G."/>
            <person name="Iliev D."/>
            <person name="Coppola G."/>
            <person name="Wardell B."/>
            <person name="Micheletti D."/>
            <person name="Macalma T."/>
            <person name="Facci M."/>
            <person name="Mitchell J.T."/>
            <person name="Perazzolli M."/>
            <person name="Eldredge G."/>
            <person name="Gatto P."/>
            <person name="Oyzerski R."/>
            <person name="Moretto M."/>
            <person name="Gutin N."/>
            <person name="Stefanini M."/>
            <person name="Chen Y."/>
            <person name="Segala C."/>
            <person name="Davenport C."/>
            <person name="Dematte L."/>
            <person name="Mraz A."/>
            <person name="Battilana J."/>
            <person name="Stormo K."/>
            <person name="Costa F."/>
            <person name="Tao Q."/>
            <person name="Si-Ammour A."/>
            <person name="Harkins T."/>
            <person name="Lackey A."/>
            <person name="Perbost C."/>
            <person name="Taillon B."/>
            <person name="Stella A."/>
            <person name="Solovyev V."/>
            <person name="Fawcett J.A."/>
            <person name="Sterck L."/>
            <person name="Vandepoele K."/>
            <person name="Grando S.M."/>
            <person name="Toppo S."/>
            <person name="Moser C."/>
            <person name="Lanchbury J."/>
            <person name="Bogden R."/>
            <person name="Skolnick M."/>
            <person name="Sgaramella V."/>
            <person name="Bhatnagar S.K."/>
            <person name="Fontana P."/>
            <person name="Gutin A."/>
            <person name="Van de Peer Y."/>
            <person name="Salamini F."/>
            <person name="Viola R."/>
        </authorList>
    </citation>
    <scope>NUCLEOTIDE SEQUENCE</scope>
</reference>
<proteinExistence type="predicted"/>
<gene>
    <name evidence="2" type="ORF">VITISV_021174</name>
</gene>
<feature type="region of interest" description="Disordered" evidence="1">
    <location>
        <begin position="24"/>
        <end position="105"/>
    </location>
</feature>
<accession>A5BLT3</accession>
<feature type="compositionally biased region" description="Basic and acidic residues" evidence="1">
    <location>
        <begin position="61"/>
        <end position="83"/>
    </location>
</feature>
<organism evidence="2">
    <name type="scientific">Vitis vinifera</name>
    <name type="common">Grape</name>
    <dbReference type="NCBI Taxonomy" id="29760"/>
    <lineage>
        <taxon>Eukaryota</taxon>
        <taxon>Viridiplantae</taxon>
        <taxon>Streptophyta</taxon>
        <taxon>Embryophyta</taxon>
        <taxon>Tracheophyta</taxon>
        <taxon>Spermatophyta</taxon>
        <taxon>Magnoliopsida</taxon>
        <taxon>eudicotyledons</taxon>
        <taxon>Gunneridae</taxon>
        <taxon>Pentapetalae</taxon>
        <taxon>rosids</taxon>
        <taxon>Vitales</taxon>
        <taxon>Vitaceae</taxon>
        <taxon>Viteae</taxon>
        <taxon>Vitis</taxon>
    </lineage>
</organism>
<protein>
    <submittedName>
        <fullName evidence="2">Uncharacterized protein</fullName>
    </submittedName>
</protein>
<evidence type="ECO:0000313" key="2">
    <source>
        <dbReference type="EMBL" id="CAN81272.1"/>
    </source>
</evidence>